<dbReference type="PANTHER" id="PTHR24249">
    <property type="entry name" value="HISTAMINE RECEPTOR-RELATED G-PROTEIN COUPLED RECEPTOR"/>
    <property type="match status" value="1"/>
</dbReference>
<gene>
    <name evidence="11" type="ORF">PEVE_00036251</name>
</gene>
<dbReference type="InterPro" id="IPR017452">
    <property type="entry name" value="GPCR_Rhodpsn_7TM"/>
</dbReference>
<proteinExistence type="predicted"/>
<dbReference type="Gene3D" id="1.20.1070.10">
    <property type="entry name" value="Rhodopsin 7-helix transmembrane proteins"/>
    <property type="match status" value="1"/>
</dbReference>
<keyword evidence="4 9" id="KW-1133">Transmembrane helix</keyword>
<feature type="transmembrane region" description="Helical" evidence="9">
    <location>
        <begin position="61"/>
        <end position="87"/>
    </location>
</feature>
<feature type="transmembrane region" description="Helical" evidence="9">
    <location>
        <begin position="235"/>
        <end position="256"/>
    </location>
</feature>
<evidence type="ECO:0000259" key="10">
    <source>
        <dbReference type="PROSITE" id="PS50262"/>
    </source>
</evidence>
<keyword evidence="2" id="KW-1003">Cell membrane</keyword>
<evidence type="ECO:0000256" key="1">
    <source>
        <dbReference type="ARBA" id="ARBA00004651"/>
    </source>
</evidence>
<evidence type="ECO:0000313" key="11">
    <source>
        <dbReference type="EMBL" id="CAH3029486.1"/>
    </source>
</evidence>
<dbReference type="InterPro" id="IPR000276">
    <property type="entry name" value="GPCR_Rhodpsn"/>
</dbReference>
<dbReference type="InterPro" id="IPR050569">
    <property type="entry name" value="TAAR"/>
</dbReference>
<feature type="transmembrane region" description="Helical" evidence="9">
    <location>
        <begin position="22"/>
        <end position="49"/>
    </location>
</feature>
<feature type="domain" description="G-protein coupled receptors family 1 profile" evidence="10">
    <location>
        <begin position="41"/>
        <end position="286"/>
    </location>
</feature>
<feature type="transmembrane region" description="Helical" evidence="9">
    <location>
        <begin position="99"/>
        <end position="130"/>
    </location>
</feature>
<evidence type="ECO:0000256" key="2">
    <source>
        <dbReference type="ARBA" id="ARBA00022475"/>
    </source>
</evidence>
<dbReference type="PROSITE" id="PS50262">
    <property type="entry name" value="G_PROTEIN_RECEP_F1_2"/>
    <property type="match status" value="1"/>
</dbReference>
<evidence type="ECO:0000256" key="4">
    <source>
        <dbReference type="ARBA" id="ARBA00022989"/>
    </source>
</evidence>
<dbReference type="PANTHER" id="PTHR24249:SF372">
    <property type="entry name" value="G-PROTEIN COUPLED RECEPTORS FAMILY 1 PROFILE DOMAIN-CONTAINING PROTEIN"/>
    <property type="match status" value="1"/>
</dbReference>
<keyword evidence="12" id="KW-1185">Reference proteome</keyword>
<evidence type="ECO:0000313" key="12">
    <source>
        <dbReference type="Proteomes" id="UP001159427"/>
    </source>
</evidence>
<dbReference type="Pfam" id="PF00001">
    <property type="entry name" value="7tm_1"/>
    <property type="match status" value="2"/>
</dbReference>
<feature type="transmembrane region" description="Helical" evidence="9">
    <location>
        <begin position="177"/>
        <end position="196"/>
    </location>
</feature>
<evidence type="ECO:0000256" key="5">
    <source>
        <dbReference type="ARBA" id="ARBA00023040"/>
    </source>
</evidence>
<sequence>MASKFCIARLNELVQLVRFYEVFITSICVLNLVFSLVATIGNILVIRALRKASSIPPNVKTLFLSLASSDLAVGVLSQPMYGAIMAVMLKMASSGENNFALFCPILLNACYYIINFLSCTSFLNVIAIAFDRLLAIWLHLRYAELATAKRVLGSVVLLWLTSSMAALIFIVLPGGNFMVAAIIDFVGLFLTSMVYIRVFKVARSHENQIHQQLSQAQNAEALELMREKKSAYNALYVYFVFLACYFPLVPSIILMQTDESKIFFVITYHASMTLVFLNSSLNPIVYCWRYREVREIVKSTLKRIIHINPN</sequence>
<keyword evidence="3 9" id="KW-0812">Transmembrane</keyword>
<dbReference type="SUPFAM" id="SSF81321">
    <property type="entry name" value="Family A G protein-coupled receptor-like"/>
    <property type="match status" value="1"/>
</dbReference>
<dbReference type="EMBL" id="CALNXI010000575">
    <property type="protein sequence ID" value="CAH3029486.1"/>
    <property type="molecule type" value="Genomic_DNA"/>
</dbReference>
<evidence type="ECO:0000256" key="8">
    <source>
        <dbReference type="ARBA" id="ARBA00023224"/>
    </source>
</evidence>
<keyword evidence="7" id="KW-0675">Receptor</keyword>
<evidence type="ECO:0000256" key="6">
    <source>
        <dbReference type="ARBA" id="ARBA00023136"/>
    </source>
</evidence>
<dbReference type="PRINTS" id="PR00237">
    <property type="entry name" value="GPCRRHODOPSN"/>
</dbReference>
<reference evidence="11 12" key="1">
    <citation type="submission" date="2022-05" db="EMBL/GenBank/DDBJ databases">
        <authorList>
            <consortium name="Genoscope - CEA"/>
            <person name="William W."/>
        </authorList>
    </citation>
    <scope>NUCLEOTIDE SEQUENCE [LARGE SCALE GENOMIC DNA]</scope>
</reference>
<comment type="caution">
    <text evidence="11">The sequence shown here is derived from an EMBL/GenBank/DDBJ whole genome shotgun (WGS) entry which is preliminary data.</text>
</comment>
<feature type="transmembrane region" description="Helical" evidence="9">
    <location>
        <begin position="262"/>
        <end position="288"/>
    </location>
</feature>
<name>A0ABN8MLL2_9CNID</name>
<accession>A0ABN8MLL2</accession>
<dbReference type="Proteomes" id="UP001159427">
    <property type="component" value="Unassembled WGS sequence"/>
</dbReference>
<dbReference type="CDD" id="cd00637">
    <property type="entry name" value="7tm_classA_rhodopsin-like"/>
    <property type="match status" value="1"/>
</dbReference>
<protein>
    <recommendedName>
        <fullName evidence="10">G-protein coupled receptors family 1 profile domain-containing protein</fullName>
    </recommendedName>
</protein>
<evidence type="ECO:0000256" key="7">
    <source>
        <dbReference type="ARBA" id="ARBA00023170"/>
    </source>
</evidence>
<evidence type="ECO:0000256" key="3">
    <source>
        <dbReference type="ARBA" id="ARBA00022692"/>
    </source>
</evidence>
<evidence type="ECO:0000256" key="9">
    <source>
        <dbReference type="SAM" id="Phobius"/>
    </source>
</evidence>
<organism evidence="11 12">
    <name type="scientific">Porites evermanni</name>
    <dbReference type="NCBI Taxonomy" id="104178"/>
    <lineage>
        <taxon>Eukaryota</taxon>
        <taxon>Metazoa</taxon>
        <taxon>Cnidaria</taxon>
        <taxon>Anthozoa</taxon>
        <taxon>Hexacorallia</taxon>
        <taxon>Scleractinia</taxon>
        <taxon>Fungiina</taxon>
        <taxon>Poritidae</taxon>
        <taxon>Porites</taxon>
    </lineage>
</organism>
<keyword evidence="5" id="KW-0297">G-protein coupled receptor</keyword>
<comment type="subcellular location">
    <subcellularLocation>
        <location evidence="1">Cell membrane</location>
        <topology evidence="1">Multi-pass membrane protein</topology>
    </subcellularLocation>
</comment>
<feature type="transmembrane region" description="Helical" evidence="9">
    <location>
        <begin position="151"/>
        <end position="171"/>
    </location>
</feature>
<keyword evidence="6 9" id="KW-0472">Membrane</keyword>
<keyword evidence="8" id="KW-0807">Transducer</keyword>